<evidence type="ECO:0000313" key="1">
    <source>
        <dbReference type="EMBL" id="MPN38883.1"/>
    </source>
</evidence>
<name>A0A645HU30_9ZZZZ</name>
<comment type="caution">
    <text evidence="1">The sequence shown here is derived from an EMBL/GenBank/DDBJ whole genome shotgun (WGS) entry which is preliminary data.</text>
</comment>
<organism evidence="1">
    <name type="scientific">bioreactor metagenome</name>
    <dbReference type="NCBI Taxonomy" id="1076179"/>
    <lineage>
        <taxon>unclassified sequences</taxon>
        <taxon>metagenomes</taxon>
        <taxon>ecological metagenomes</taxon>
    </lineage>
</organism>
<proteinExistence type="predicted"/>
<accession>A0A645HU30</accession>
<sequence>MHPPLRFSFGHPLHAVGTRFKFQAAVCAVAIHGKTDLFNAAKLGLIHVVHFNRPSLCFGIHGVHAVQAVGKQRRFLATGAAANFHDNVFIVVFIPRQH</sequence>
<gene>
    <name evidence="1" type="ORF">SDC9_186408</name>
</gene>
<reference evidence="1" key="1">
    <citation type="submission" date="2019-08" db="EMBL/GenBank/DDBJ databases">
        <authorList>
            <person name="Kucharzyk K."/>
            <person name="Murdoch R.W."/>
            <person name="Higgins S."/>
            <person name="Loffler F."/>
        </authorList>
    </citation>
    <scope>NUCLEOTIDE SEQUENCE</scope>
</reference>
<dbReference type="EMBL" id="VSSQ01094372">
    <property type="protein sequence ID" value="MPN38883.1"/>
    <property type="molecule type" value="Genomic_DNA"/>
</dbReference>
<protein>
    <submittedName>
        <fullName evidence="1">Uncharacterized protein</fullName>
    </submittedName>
</protein>
<dbReference type="AlphaFoldDB" id="A0A645HU30"/>